<dbReference type="GO" id="GO:0005886">
    <property type="term" value="C:plasma membrane"/>
    <property type="evidence" value="ECO:0007669"/>
    <property type="project" value="TreeGrafter"/>
</dbReference>
<evidence type="ECO:0000256" key="1">
    <source>
        <dbReference type="ARBA" id="ARBA00004141"/>
    </source>
</evidence>
<comment type="similarity">
    <text evidence="2">Belongs to the G-protein coupled receptor 4 family.</text>
</comment>
<dbReference type="GO" id="GO:0000750">
    <property type="term" value="P:pheromone-dependent signal transduction involved in conjugation with cellular fusion"/>
    <property type="evidence" value="ECO:0007669"/>
    <property type="project" value="TreeGrafter"/>
</dbReference>
<dbReference type="CDD" id="cd14966">
    <property type="entry name" value="7tmD_STE3"/>
    <property type="match status" value="1"/>
</dbReference>
<keyword evidence="9" id="KW-0807">Transducer</keyword>
<dbReference type="OrthoDB" id="2874149at2759"/>
<evidence type="ECO:0000256" key="2">
    <source>
        <dbReference type="ARBA" id="ARBA00011085"/>
    </source>
</evidence>
<sequence length="327" mass="37291">MQSHDPTYPLFPIFSFLGFLVSIIPLPWHLQAWNAGTCAFMIWTGLSCLSEFINSIIWRGNVLNVAPVWCDISSKLMIGVGIGIPASTLCISRRLYNITAVQTVSVTREDKRRVLIGDLCIAVGIPVIIMILHVVVQGHRFDILEDIGCYPVVFNTLPAYFLYYIWPVVIGVVSFCYSCLTLRSFWQRRLQFSQLMNSNSSMNASRYFRLMLLAVVDILCTIPLGVYTIYIATKGVPLSPWVSWEDTHFDFGRVVKIPTLFWRSDPSFQIGVELTRWLPVFCAFLFFALFGFASEAKKHYAMAFWWVAKRFGFNRPSAKGTKATFPR</sequence>
<feature type="transmembrane region" description="Helical" evidence="10">
    <location>
        <begin position="7"/>
        <end position="26"/>
    </location>
</feature>
<keyword evidence="12" id="KW-1185">Reference proteome</keyword>
<feature type="transmembrane region" description="Helical" evidence="10">
    <location>
        <begin position="207"/>
        <end position="232"/>
    </location>
</feature>
<feature type="transmembrane region" description="Helical" evidence="10">
    <location>
        <begin position="32"/>
        <end position="53"/>
    </location>
</feature>
<reference evidence="11" key="1">
    <citation type="submission" date="2020-11" db="EMBL/GenBank/DDBJ databases">
        <authorList>
            <consortium name="DOE Joint Genome Institute"/>
            <person name="Ahrendt S."/>
            <person name="Riley R."/>
            <person name="Andreopoulos W."/>
            <person name="Labutti K."/>
            <person name="Pangilinan J."/>
            <person name="Ruiz-Duenas F.J."/>
            <person name="Barrasa J.M."/>
            <person name="Sanchez-Garcia M."/>
            <person name="Camarero S."/>
            <person name="Miyauchi S."/>
            <person name="Serrano A."/>
            <person name="Linde D."/>
            <person name="Babiker R."/>
            <person name="Drula E."/>
            <person name="Ayuso-Fernandez I."/>
            <person name="Pacheco R."/>
            <person name="Padilla G."/>
            <person name="Ferreira P."/>
            <person name="Barriuso J."/>
            <person name="Kellner H."/>
            <person name="Castanera R."/>
            <person name="Alfaro M."/>
            <person name="Ramirez L."/>
            <person name="Pisabarro A.G."/>
            <person name="Kuo A."/>
            <person name="Tritt A."/>
            <person name="Lipzen A."/>
            <person name="He G."/>
            <person name="Yan M."/>
            <person name="Ng V."/>
            <person name="Cullen D."/>
            <person name="Martin F."/>
            <person name="Rosso M.-N."/>
            <person name="Henrissat B."/>
            <person name="Hibbett D."/>
            <person name="Martinez A.T."/>
            <person name="Grigoriev I.V."/>
        </authorList>
    </citation>
    <scope>NUCLEOTIDE SEQUENCE</scope>
    <source>
        <strain evidence="11">CBS 247.69</strain>
    </source>
</reference>
<dbReference type="EMBL" id="MU150269">
    <property type="protein sequence ID" value="KAF9462769.1"/>
    <property type="molecule type" value="Genomic_DNA"/>
</dbReference>
<name>A0A9P5Y4Y1_9AGAR</name>
<gene>
    <name evidence="11" type="ORF">BDZ94DRAFT_1165379</name>
</gene>
<dbReference type="PRINTS" id="PR00899">
    <property type="entry name" value="GPCRSTE3"/>
</dbReference>
<evidence type="ECO:0000313" key="11">
    <source>
        <dbReference type="EMBL" id="KAF9462769.1"/>
    </source>
</evidence>
<evidence type="ECO:0000256" key="8">
    <source>
        <dbReference type="ARBA" id="ARBA00023170"/>
    </source>
</evidence>
<evidence type="ECO:0000256" key="9">
    <source>
        <dbReference type="ARBA" id="ARBA00023224"/>
    </source>
</evidence>
<dbReference type="PRINTS" id="PR00901">
    <property type="entry name" value="PHEROMONEBAR"/>
</dbReference>
<feature type="transmembrane region" description="Helical" evidence="10">
    <location>
        <begin position="115"/>
        <end position="136"/>
    </location>
</feature>
<evidence type="ECO:0000256" key="10">
    <source>
        <dbReference type="SAM" id="Phobius"/>
    </source>
</evidence>
<dbReference type="Pfam" id="PF02076">
    <property type="entry name" value="STE3"/>
    <property type="match status" value="1"/>
</dbReference>
<keyword evidence="3" id="KW-0589">Pheromone response</keyword>
<evidence type="ECO:0000256" key="6">
    <source>
        <dbReference type="ARBA" id="ARBA00023040"/>
    </source>
</evidence>
<keyword evidence="6" id="KW-0297">G-protein coupled receptor</keyword>
<organism evidence="11 12">
    <name type="scientific">Collybia nuda</name>
    <dbReference type="NCBI Taxonomy" id="64659"/>
    <lineage>
        <taxon>Eukaryota</taxon>
        <taxon>Fungi</taxon>
        <taxon>Dikarya</taxon>
        <taxon>Basidiomycota</taxon>
        <taxon>Agaricomycotina</taxon>
        <taxon>Agaricomycetes</taxon>
        <taxon>Agaricomycetidae</taxon>
        <taxon>Agaricales</taxon>
        <taxon>Tricholomatineae</taxon>
        <taxon>Clitocybaceae</taxon>
        <taxon>Collybia</taxon>
    </lineage>
</organism>
<comment type="caution">
    <text evidence="11">The sequence shown here is derived from an EMBL/GenBank/DDBJ whole genome shotgun (WGS) entry which is preliminary data.</text>
</comment>
<keyword evidence="5 10" id="KW-1133">Transmembrane helix</keyword>
<evidence type="ECO:0000256" key="3">
    <source>
        <dbReference type="ARBA" id="ARBA00022507"/>
    </source>
</evidence>
<comment type="subcellular location">
    <subcellularLocation>
        <location evidence="1">Membrane</location>
        <topology evidence="1">Multi-pass membrane protein</topology>
    </subcellularLocation>
</comment>
<evidence type="ECO:0000313" key="12">
    <source>
        <dbReference type="Proteomes" id="UP000807353"/>
    </source>
</evidence>
<keyword evidence="4 10" id="KW-0812">Transmembrane</keyword>
<proteinExistence type="inferred from homology"/>
<dbReference type="GO" id="GO:0004934">
    <property type="term" value="F:mating-type alpha-factor pheromone receptor activity"/>
    <property type="evidence" value="ECO:0007669"/>
    <property type="project" value="InterPro"/>
</dbReference>
<accession>A0A9P5Y4Y1</accession>
<evidence type="ECO:0000256" key="7">
    <source>
        <dbReference type="ARBA" id="ARBA00023136"/>
    </source>
</evidence>
<feature type="transmembrane region" description="Helical" evidence="10">
    <location>
        <begin position="274"/>
        <end position="293"/>
    </location>
</feature>
<keyword evidence="8 11" id="KW-0675">Receptor</keyword>
<keyword evidence="7 10" id="KW-0472">Membrane</keyword>
<dbReference type="AlphaFoldDB" id="A0A9P5Y4Y1"/>
<protein>
    <submittedName>
        <fullName evidence="11">STE3-like pheromone receptor</fullName>
    </submittedName>
</protein>
<dbReference type="PANTHER" id="PTHR28097:SF1">
    <property type="entry name" value="PHEROMONE A FACTOR RECEPTOR"/>
    <property type="match status" value="1"/>
</dbReference>
<evidence type="ECO:0000256" key="4">
    <source>
        <dbReference type="ARBA" id="ARBA00022692"/>
    </source>
</evidence>
<feature type="transmembrane region" description="Helical" evidence="10">
    <location>
        <begin position="161"/>
        <end position="186"/>
    </location>
</feature>
<dbReference type="PANTHER" id="PTHR28097">
    <property type="entry name" value="PHEROMONE A FACTOR RECEPTOR"/>
    <property type="match status" value="1"/>
</dbReference>
<dbReference type="InterPro" id="IPR001499">
    <property type="entry name" value="GPCR_STE3"/>
</dbReference>
<evidence type="ECO:0000256" key="5">
    <source>
        <dbReference type="ARBA" id="ARBA00022989"/>
    </source>
</evidence>
<dbReference type="InterPro" id="IPR000481">
    <property type="entry name" value="GPCR_Pheromne_B_alpha_rcpt"/>
</dbReference>
<dbReference type="Proteomes" id="UP000807353">
    <property type="component" value="Unassembled WGS sequence"/>
</dbReference>